<sequence length="77" mass="8436">MKKSYAPIVGILGILLISCSTPSVPPNKLVNGYCDIASPILLLKSEIPLLSLGSKQQVLAHNKMWKEKCSTELTRQK</sequence>
<proteinExistence type="predicted"/>
<organism evidence="1 2">
    <name type="scientific">Escherichia phage vB_EcoM_4HA13</name>
    <dbReference type="NCBI Taxonomy" id="2601675"/>
    <lineage>
        <taxon>Viruses</taxon>
        <taxon>Duplodnaviria</taxon>
        <taxon>Heunggongvirae</taxon>
        <taxon>Uroviricota</taxon>
        <taxon>Caudoviricetes</taxon>
        <taxon>Chaseviridae</taxon>
        <taxon>Cleopatravirinae</taxon>
        <taxon>Sabourvirus</taxon>
        <taxon>Sabourvirus sv4HA13</taxon>
    </lineage>
</organism>
<gene>
    <name evidence="1" type="ORF">AC4HA13_0035</name>
</gene>
<accession>A0A7D0JB89</accession>
<reference evidence="1" key="1">
    <citation type="submission" date="2019-07" db="EMBL/GenBank/DDBJ databases">
        <authorList>
            <person name="Lin J."/>
            <person name="Cucic S."/>
            <person name="Klem A."/>
            <person name="Kropinski A."/>
            <person name="Anany H."/>
        </authorList>
    </citation>
    <scope>NUCLEOTIDE SEQUENCE [LARGE SCALE GENOMIC DNA]</scope>
</reference>
<evidence type="ECO:0000313" key="1">
    <source>
        <dbReference type="EMBL" id="QEM43006.1"/>
    </source>
</evidence>
<protein>
    <submittedName>
        <fullName evidence="1">O-spanin</fullName>
    </submittedName>
</protein>
<keyword evidence="2" id="KW-1185">Reference proteome</keyword>
<evidence type="ECO:0000313" key="2">
    <source>
        <dbReference type="Proteomes" id="UP000509770"/>
    </source>
</evidence>
<dbReference type="Proteomes" id="UP000509770">
    <property type="component" value="Segment"/>
</dbReference>
<name>A0A7D0JB89_9CAUD</name>
<dbReference type="PROSITE" id="PS51257">
    <property type="entry name" value="PROKAR_LIPOPROTEIN"/>
    <property type="match status" value="1"/>
</dbReference>
<dbReference type="EMBL" id="MN136198">
    <property type="protein sequence ID" value="QEM43006.1"/>
    <property type="molecule type" value="Genomic_DNA"/>
</dbReference>